<reference evidence="1" key="1">
    <citation type="journal article" date="2014" name="Front. Microbiol.">
        <title>High frequency of phylogenetically diverse reductive dehalogenase-homologous genes in deep subseafloor sedimentary metagenomes.</title>
        <authorList>
            <person name="Kawai M."/>
            <person name="Futagami T."/>
            <person name="Toyoda A."/>
            <person name="Takaki Y."/>
            <person name="Nishi S."/>
            <person name="Hori S."/>
            <person name="Arai W."/>
            <person name="Tsubouchi T."/>
            <person name="Morono Y."/>
            <person name="Uchiyama I."/>
            <person name="Ito T."/>
            <person name="Fujiyama A."/>
            <person name="Inagaki F."/>
            <person name="Takami H."/>
        </authorList>
    </citation>
    <scope>NUCLEOTIDE SEQUENCE</scope>
    <source>
        <strain evidence="1">Expedition CK06-06</strain>
    </source>
</reference>
<organism evidence="1">
    <name type="scientific">marine sediment metagenome</name>
    <dbReference type="NCBI Taxonomy" id="412755"/>
    <lineage>
        <taxon>unclassified sequences</taxon>
        <taxon>metagenomes</taxon>
        <taxon>ecological metagenomes</taxon>
    </lineage>
</organism>
<protein>
    <submittedName>
        <fullName evidence="1">Uncharacterized protein</fullName>
    </submittedName>
</protein>
<dbReference type="EMBL" id="BARU01046553">
    <property type="protein sequence ID" value="GAH91336.1"/>
    <property type="molecule type" value="Genomic_DNA"/>
</dbReference>
<dbReference type="AlphaFoldDB" id="X1J9E2"/>
<comment type="caution">
    <text evidence="1">The sequence shown here is derived from an EMBL/GenBank/DDBJ whole genome shotgun (WGS) entry which is preliminary data.</text>
</comment>
<name>X1J9E2_9ZZZZ</name>
<gene>
    <name evidence="1" type="ORF">S03H2_70173</name>
</gene>
<proteinExistence type="predicted"/>
<sequence length="33" mass="3611">MENGAEIKDASTLWGKGIFETTKILKEKSGSQL</sequence>
<evidence type="ECO:0000313" key="1">
    <source>
        <dbReference type="EMBL" id="GAH91336.1"/>
    </source>
</evidence>
<feature type="non-terminal residue" evidence="1">
    <location>
        <position position="33"/>
    </location>
</feature>
<accession>X1J9E2</accession>